<dbReference type="Proteomes" id="UP000811899">
    <property type="component" value="Unassembled WGS sequence"/>
</dbReference>
<evidence type="ECO:0000313" key="8">
    <source>
        <dbReference type="Proteomes" id="UP000811899"/>
    </source>
</evidence>
<gene>
    <name evidence="4 7" type="primary">fdhD</name>
    <name evidence="5" type="synonym">mobA</name>
    <name evidence="7" type="ORF">KI809_12470</name>
</gene>
<evidence type="ECO:0000313" key="7">
    <source>
        <dbReference type="EMBL" id="MBT0665113.1"/>
    </source>
</evidence>
<evidence type="ECO:0000256" key="4">
    <source>
        <dbReference type="HAMAP-Rule" id="MF_00187"/>
    </source>
</evidence>
<comment type="function">
    <text evidence="4">Required for formate dehydrogenase (FDH) activity. Acts as a sulfur carrier protein that transfers sulfur from IscS to the molybdenum cofactor prior to its insertion into FDH.</text>
</comment>
<feature type="binding site" evidence="5">
    <location>
        <begin position="269"/>
        <end position="271"/>
    </location>
    <ligand>
        <name>GTP</name>
        <dbReference type="ChEBI" id="CHEBI:37565"/>
    </ligand>
</feature>
<dbReference type="GO" id="GO:0016783">
    <property type="term" value="F:sulfurtransferase activity"/>
    <property type="evidence" value="ECO:0007669"/>
    <property type="project" value="InterPro"/>
</dbReference>
<dbReference type="AlphaFoldDB" id="A0AAW4L2K6"/>
<dbReference type="InterPro" id="IPR003786">
    <property type="entry name" value="FdhD"/>
</dbReference>
<dbReference type="HAMAP" id="MF_00187">
    <property type="entry name" value="FdhD"/>
    <property type="match status" value="1"/>
</dbReference>
<name>A0AAW4L2K6_9BACT</name>
<protein>
    <recommendedName>
        <fullName evidence="4 5">Multifunctional fusion protein</fullName>
    </recommendedName>
    <domain>
        <recommendedName>
            <fullName evidence="5">Probable molybdenum cofactor guanylyltransferase</fullName>
            <shortName evidence="5">MoCo guanylyltransferase</shortName>
            <ecNumber evidence="5">2.7.7.77</ecNumber>
        </recommendedName>
        <alternativeName>
            <fullName evidence="5">GTP:molybdopterin guanylyltransferase</fullName>
        </alternativeName>
        <alternativeName>
            <fullName evidence="5">Molybdopterin-guanine dinucleotide synthase</fullName>
            <shortName evidence="5">MGD synthase</shortName>
        </alternativeName>
        <alternativeName>
            <fullName evidence="5">Molybdopterin guanylyltransferase</fullName>
        </alternativeName>
        <alternativeName>
            <fullName evidence="5">Mo-MPT guanylyltransferase</fullName>
        </alternativeName>
    </domain>
    <domain>
        <recommendedName>
            <fullName evidence="4">Sulfur carrier protein FdhD</fullName>
        </recommendedName>
    </domain>
</protein>
<dbReference type="InterPro" id="IPR016193">
    <property type="entry name" value="Cytidine_deaminase-like"/>
</dbReference>
<keyword evidence="1 5" id="KW-0963">Cytoplasm</keyword>
<comment type="function">
    <text evidence="5">Transfers a GMP moiety from GTP to Mo-molybdopterin (Mo-MPT) cofactor (Moco or molybdenum cofactor) to form Mo-molybdopterin guanine dinucleotide (Mo-MGD) cofactor.</text>
</comment>
<keyword evidence="5" id="KW-0547">Nucleotide-binding</keyword>
<reference evidence="7 8" key="1">
    <citation type="submission" date="2021-05" db="EMBL/GenBank/DDBJ databases">
        <title>The draft genome of Geobacter pelophilus DSM 12255.</title>
        <authorList>
            <person name="Xu Z."/>
            <person name="Masuda Y."/>
            <person name="Itoh H."/>
            <person name="Senoo K."/>
        </authorList>
    </citation>
    <scope>NUCLEOTIDE SEQUENCE [LARGE SCALE GENOMIC DNA]</scope>
    <source>
        <strain evidence="7 8">DSM 12255</strain>
    </source>
</reference>
<comment type="catalytic activity">
    <reaction evidence="5">
        <text>Mo-molybdopterin + GTP + H(+) = Mo-molybdopterin guanine dinucleotide + diphosphate</text>
        <dbReference type="Rhea" id="RHEA:34243"/>
        <dbReference type="ChEBI" id="CHEBI:15378"/>
        <dbReference type="ChEBI" id="CHEBI:33019"/>
        <dbReference type="ChEBI" id="CHEBI:37565"/>
        <dbReference type="ChEBI" id="CHEBI:71302"/>
        <dbReference type="ChEBI" id="CHEBI:71310"/>
        <dbReference type="EC" id="2.7.7.77"/>
    </reaction>
</comment>
<dbReference type="GO" id="GO:0046872">
    <property type="term" value="F:metal ion binding"/>
    <property type="evidence" value="ECO:0007669"/>
    <property type="project" value="UniProtKB-KW"/>
</dbReference>
<feature type="domain" description="MobA-like NTP transferase" evidence="6">
    <location>
        <begin position="266"/>
        <end position="413"/>
    </location>
</feature>
<comment type="similarity">
    <text evidence="4">Belongs to the FdhD family.</text>
</comment>
<organism evidence="7 8">
    <name type="scientific">Geoanaerobacter pelophilus</name>
    <dbReference type="NCBI Taxonomy" id="60036"/>
    <lineage>
        <taxon>Bacteria</taxon>
        <taxon>Pseudomonadati</taxon>
        <taxon>Thermodesulfobacteriota</taxon>
        <taxon>Desulfuromonadia</taxon>
        <taxon>Geobacterales</taxon>
        <taxon>Geobacteraceae</taxon>
        <taxon>Geoanaerobacter</taxon>
    </lineage>
</organism>
<dbReference type="SUPFAM" id="SSF53927">
    <property type="entry name" value="Cytidine deaminase-like"/>
    <property type="match status" value="1"/>
</dbReference>
<dbReference type="Gene3D" id="3.40.140.10">
    <property type="entry name" value="Cytidine Deaminase, domain 2"/>
    <property type="match status" value="1"/>
</dbReference>
<keyword evidence="3 5" id="KW-0501">Molybdenum cofactor biosynthesis</keyword>
<accession>A0AAW4L2K6</accession>
<dbReference type="NCBIfam" id="TIGR00129">
    <property type="entry name" value="fdhD_narQ"/>
    <property type="match status" value="1"/>
</dbReference>
<keyword evidence="5" id="KW-0479">Metal-binding</keyword>
<dbReference type="CDD" id="cd02503">
    <property type="entry name" value="MobA"/>
    <property type="match status" value="1"/>
</dbReference>
<comment type="caution">
    <text evidence="7">The sequence shown here is derived from an EMBL/GenBank/DDBJ whole genome shotgun (WGS) entry which is preliminary data.</text>
</comment>
<feature type="active site" description="Cysteine persulfide intermediate" evidence="4">
    <location>
        <position position="96"/>
    </location>
</feature>
<keyword evidence="2 5" id="KW-0342">GTP-binding</keyword>
<feature type="binding site" evidence="5">
    <location>
        <position position="281"/>
    </location>
    <ligand>
        <name>GTP</name>
        <dbReference type="ChEBI" id="CHEBI:37565"/>
    </ligand>
</feature>
<dbReference type="GO" id="GO:0005737">
    <property type="term" value="C:cytoplasm"/>
    <property type="evidence" value="ECO:0007669"/>
    <property type="project" value="UniProtKB-SubCell"/>
</dbReference>
<dbReference type="GO" id="GO:0005525">
    <property type="term" value="F:GTP binding"/>
    <property type="evidence" value="ECO:0007669"/>
    <property type="project" value="UniProtKB-UniRule"/>
</dbReference>
<evidence type="ECO:0000256" key="5">
    <source>
        <dbReference type="HAMAP-Rule" id="MF_00316"/>
    </source>
</evidence>
<proteinExistence type="inferred from homology"/>
<keyword evidence="8" id="KW-1185">Reference proteome</keyword>
<dbReference type="GO" id="GO:0061603">
    <property type="term" value="F:molybdenum cofactor guanylyltransferase activity"/>
    <property type="evidence" value="ECO:0007669"/>
    <property type="project" value="UniProtKB-EC"/>
</dbReference>
<dbReference type="PANTHER" id="PTHR30592:SF1">
    <property type="entry name" value="SULFUR CARRIER PROTEIN FDHD"/>
    <property type="match status" value="1"/>
</dbReference>
<keyword evidence="5" id="KW-0460">Magnesium</keyword>
<dbReference type="GO" id="GO:0097163">
    <property type="term" value="F:sulfur carrier activity"/>
    <property type="evidence" value="ECO:0007669"/>
    <property type="project" value="UniProtKB-UniRule"/>
</dbReference>
<dbReference type="HAMAP" id="MF_00316">
    <property type="entry name" value="MobA"/>
    <property type="match status" value="1"/>
</dbReference>
<keyword evidence="5" id="KW-0808">Transferase</keyword>
<feature type="binding site" evidence="5">
    <location>
        <position position="355"/>
    </location>
    <ligand>
        <name>GTP</name>
        <dbReference type="ChEBI" id="CHEBI:37565"/>
    </ligand>
</feature>
<dbReference type="PANTHER" id="PTHR30592">
    <property type="entry name" value="FORMATE DEHYDROGENASE"/>
    <property type="match status" value="1"/>
</dbReference>
<feature type="binding site" evidence="5">
    <location>
        <position position="326"/>
    </location>
    <ligand>
        <name>GTP</name>
        <dbReference type="ChEBI" id="CHEBI:37565"/>
    </ligand>
</feature>
<dbReference type="RefSeq" id="WP_214171895.1">
    <property type="nucleotide sequence ID" value="NZ_JAHCVJ010000005.1"/>
</dbReference>
<dbReference type="InterPro" id="IPR013482">
    <property type="entry name" value="Molybde_CF_guanTrfase"/>
</dbReference>
<dbReference type="EMBL" id="JAHCVJ010000005">
    <property type="protein sequence ID" value="MBT0665113.1"/>
    <property type="molecule type" value="Genomic_DNA"/>
</dbReference>
<dbReference type="Pfam" id="PF12804">
    <property type="entry name" value="NTP_transf_3"/>
    <property type="match status" value="1"/>
</dbReference>
<dbReference type="InterPro" id="IPR025877">
    <property type="entry name" value="MobA-like_NTP_Trfase"/>
</dbReference>
<comment type="domain">
    <text evidence="5">The N-terminal domain determines nucleotide recognition and specific binding, while the C-terminal domain determines the specific binding to the target protein.</text>
</comment>
<sequence>MKTVYTYSKGRLTSTEEGVVNEFPLALTVNGRELATLIASPHDLRFLVAGFLRLQGFVSSVADFEMLSVCNDYGIANVRIKGELPERLKPVLTSGCGTGITFSLPERLAAVSGGSFTPAALFDLMDRLAREADRYRTHGGIHSAAIGDGKELILYAEDIGRHNTLDRIAGEALLKGIDLAGRMLVTSGRVSTELAAKAALLGIPLIASRTSPTDKAVQLCDDAGITLIGYVRGGKFTVYSHPERLHLTQELSEQVTATGRIPGITGVILAGGESRRMGSNKALLPYKGGQFIEAIYRQHAELFDEVIVVTNNPELYAFLPCRKVTDLHVGKGALAGIHAGLHHSSNPHIFVTACDMPYLNSGLIRGLAAVRGNYAALVPESDSGTEPLHAFYGKTALPAMDEALAAGVRRIVRLFDRFPVRIVPAAEVGCLDPEFGSFRNINTPDDYYRLRDGERAEPGVSADCSKDQPAEMMAR</sequence>
<evidence type="ECO:0000259" key="6">
    <source>
        <dbReference type="Pfam" id="PF12804"/>
    </source>
</evidence>
<feature type="binding site" evidence="5">
    <location>
        <position position="355"/>
    </location>
    <ligand>
        <name>Mg(2+)</name>
        <dbReference type="ChEBI" id="CHEBI:18420"/>
    </ligand>
</feature>
<evidence type="ECO:0000256" key="1">
    <source>
        <dbReference type="ARBA" id="ARBA00022490"/>
    </source>
</evidence>
<comment type="caution">
    <text evidence="5">Lacks conserved residue(s) required for the propagation of feature annotation.</text>
</comment>
<comment type="subcellular location">
    <subcellularLocation>
        <location evidence="5">Cytoplasm</location>
    </subcellularLocation>
</comment>
<evidence type="ECO:0000256" key="2">
    <source>
        <dbReference type="ARBA" id="ARBA00023134"/>
    </source>
</evidence>
<evidence type="ECO:0000256" key="3">
    <source>
        <dbReference type="ARBA" id="ARBA00023150"/>
    </source>
</evidence>
<comment type="cofactor">
    <cofactor evidence="5">
        <name>Mg(2+)</name>
        <dbReference type="ChEBI" id="CHEBI:18420"/>
    </cofactor>
</comment>
<dbReference type="GO" id="GO:0006777">
    <property type="term" value="P:Mo-molybdopterin cofactor biosynthetic process"/>
    <property type="evidence" value="ECO:0007669"/>
    <property type="project" value="UniProtKB-UniRule"/>
</dbReference>
<dbReference type="Gene3D" id="3.90.550.10">
    <property type="entry name" value="Spore Coat Polysaccharide Biosynthesis Protein SpsA, Chain A"/>
    <property type="match status" value="1"/>
</dbReference>
<dbReference type="InterPro" id="IPR029044">
    <property type="entry name" value="Nucleotide-diphossugar_trans"/>
</dbReference>
<comment type="similarity">
    <text evidence="5">Belongs to the MobA family.</text>
</comment>
<dbReference type="Gene3D" id="3.10.20.10">
    <property type="match status" value="1"/>
</dbReference>
<dbReference type="EC" id="2.7.7.77" evidence="5"/>
<dbReference type="Pfam" id="PF02634">
    <property type="entry name" value="FdhD-NarQ"/>
    <property type="match status" value="1"/>
</dbReference>
<dbReference type="SUPFAM" id="SSF53448">
    <property type="entry name" value="Nucleotide-diphospho-sugar transferases"/>
    <property type="match status" value="1"/>
</dbReference>